<dbReference type="EMBL" id="PYHR01000002">
    <property type="protein sequence ID" value="PWD49907.1"/>
    <property type="molecule type" value="Genomic_DNA"/>
</dbReference>
<evidence type="ECO:0000313" key="3">
    <source>
        <dbReference type="Proteomes" id="UP000245166"/>
    </source>
</evidence>
<dbReference type="RefSeq" id="WP_109228291.1">
    <property type="nucleotide sequence ID" value="NZ_PYHR01000002.1"/>
</dbReference>
<dbReference type="Gene3D" id="3.40.50.720">
    <property type="entry name" value="NAD(P)-binding Rossmann-like Domain"/>
    <property type="match status" value="1"/>
</dbReference>
<dbReference type="PANTHER" id="PTHR15020">
    <property type="entry name" value="FLAVIN REDUCTASE-RELATED"/>
    <property type="match status" value="1"/>
</dbReference>
<gene>
    <name evidence="2" type="ORF">C8046_03640</name>
</gene>
<dbReference type="InterPro" id="IPR016040">
    <property type="entry name" value="NAD(P)-bd_dom"/>
</dbReference>
<protein>
    <submittedName>
        <fullName evidence="2">NAD-dependent dehydratase</fullName>
    </submittedName>
</protein>
<dbReference type="Proteomes" id="UP000245166">
    <property type="component" value="Unassembled WGS sequence"/>
</dbReference>
<comment type="caution">
    <text evidence="2">The sequence shown here is derived from an EMBL/GenBank/DDBJ whole genome shotgun (WGS) entry which is preliminary data.</text>
</comment>
<dbReference type="PANTHER" id="PTHR15020:SF50">
    <property type="entry name" value="UPF0659 PROTEIN YMR090W"/>
    <property type="match status" value="1"/>
</dbReference>
<feature type="domain" description="NAD(P)-binding" evidence="1">
    <location>
        <begin position="7"/>
        <end position="191"/>
    </location>
</feature>
<dbReference type="Pfam" id="PF13460">
    <property type="entry name" value="NAD_binding_10"/>
    <property type="match status" value="1"/>
</dbReference>
<dbReference type="InterPro" id="IPR036291">
    <property type="entry name" value="NAD(P)-bd_dom_sf"/>
</dbReference>
<dbReference type="AlphaFoldDB" id="A0A2U1ZSE7"/>
<dbReference type="SUPFAM" id="SSF51735">
    <property type="entry name" value="NAD(P)-binding Rossmann-fold domains"/>
    <property type="match status" value="1"/>
</dbReference>
<keyword evidence="3" id="KW-1185">Reference proteome</keyword>
<reference evidence="2 3" key="1">
    <citation type="submission" date="2018-03" db="EMBL/GenBank/DDBJ databases">
        <title>Genome assembly of novel Miniimonas species PCH200.</title>
        <authorList>
            <person name="Thakur V."/>
            <person name="Kumar V."/>
            <person name="Singh D."/>
        </authorList>
    </citation>
    <scope>NUCLEOTIDE SEQUENCE [LARGE SCALE GENOMIC DNA]</scope>
    <source>
        <strain evidence="2 3">PCH200</strain>
    </source>
</reference>
<sequence length="221" mass="23128">MKIFQIGAAGGVGARLSRLLTARGDVVTGMHRRAEQASTIEETGASAVRGDLVEDSVEALAEKIAGHDAVVFSAGAHGTGAEMTTLIDGRGVEKAAEAAIRAGATRFVLVSAFPESERDRELGEGFEHYMRVKKAADVHLVGTDLDWLVVRPGILSDESGDGRVTAGLAIDYGVVRRDNVAAFIDAALHEPALSRTIVELTDGDTPVAQAALDVARSTGPR</sequence>
<proteinExistence type="predicted"/>
<evidence type="ECO:0000259" key="1">
    <source>
        <dbReference type="Pfam" id="PF13460"/>
    </source>
</evidence>
<accession>A0A2U1ZSE7</accession>
<evidence type="ECO:0000313" key="2">
    <source>
        <dbReference type="EMBL" id="PWD49907.1"/>
    </source>
</evidence>
<organism evidence="2 3">
    <name type="scientific">Serinibacter arcticus</name>
    <dbReference type="NCBI Taxonomy" id="1655435"/>
    <lineage>
        <taxon>Bacteria</taxon>
        <taxon>Bacillati</taxon>
        <taxon>Actinomycetota</taxon>
        <taxon>Actinomycetes</taxon>
        <taxon>Micrococcales</taxon>
        <taxon>Beutenbergiaceae</taxon>
        <taxon>Serinibacter</taxon>
    </lineage>
</organism>
<name>A0A2U1ZSE7_9MICO</name>
<dbReference type="OrthoDB" id="4248066at2"/>